<evidence type="ECO:0000313" key="3">
    <source>
        <dbReference type="Proteomes" id="UP000828251"/>
    </source>
</evidence>
<evidence type="ECO:0000256" key="1">
    <source>
        <dbReference type="SAM" id="MobiDB-lite"/>
    </source>
</evidence>
<reference evidence="2 3" key="1">
    <citation type="journal article" date="2021" name="Plant Biotechnol. J.">
        <title>Multi-omics assisted identification of the key and species-specific regulatory components of drought-tolerant mechanisms in Gossypium stocksii.</title>
        <authorList>
            <person name="Yu D."/>
            <person name="Ke L."/>
            <person name="Zhang D."/>
            <person name="Wu Y."/>
            <person name="Sun Y."/>
            <person name="Mei J."/>
            <person name="Sun J."/>
            <person name="Sun Y."/>
        </authorList>
    </citation>
    <scope>NUCLEOTIDE SEQUENCE [LARGE SCALE GENOMIC DNA]</scope>
    <source>
        <strain evidence="3">cv. E1</strain>
        <tissue evidence="2">Leaf</tissue>
    </source>
</reference>
<name>A0A9D3VGG5_9ROSI</name>
<feature type="region of interest" description="Disordered" evidence="1">
    <location>
        <begin position="1"/>
        <end position="36"/>
    </location>
</feature>
<organism evidence="2 3">
    <name type="scientific">Gossypium stocksii</name>
    <dbReference type="NCBI Taxonomy" id="47602"/>
    <lineage>
        <taxon>Eukaryota</taxon>
        <taxon>Viridiplantae</taxon>
        <taxon>Streptophyta</taxon>
        <taxon>Embryophyta</taxon>
        <taxon>Tracheophyta</taxon>
        <taxon>Spermatophyta</taxon>
        <taxon>Magnoliopsida</taxon>
        <taxon>eudicotyledons</taxon>
        <taxon>Gunneridae</taxon>
        <taxon>Pentapetalae</taxon>
        <taxon>rosids</taxon>
        <taxon>malvids</taxon>
        <taxon>Malvales</taxon>
        <taxon>Malvaceae</taxon>
        <taxon>Malvoideae</taxon>
        <taxon>Gossypium</taxon>
    </lineage>
</organism>
<evidence type="ECO:0000313" key="2">
    <source>
        <dbReference type="EMBL" id="KAH1082665.1"/>
    </source>
</evidence>
<sequence length="197" mass="21942">MDSEGEHNREESSASPERETVQELEINVSLPTSSSDNLELGSKVLTRVMREVLEKVFDASLVRNGELIQGRCEDCGKKRDRSSPRLEPRSTKHVRTHLSDSRGSASSGASVPCLDYRTAPYSINVSFITYDYLIWQPCGNLTCIVVYRIALYHKVFDLTLSSYSLPPLLFPLSGTSPNSDVGLGTRRSQTISMEVDH</sequence>
<comment type="caution">
    <text evidence="2">The sequence shown here is derived from an EMBL/GenBank/DDBJ whole genome shotgun (WGS) entry which is preliminary data.</text>
</comment>
<dbReference type="EMBL" id="JAIQCV010000007">
    <property type="protein sequence ID" value="KAH1082665.1"/>
    <property type="molecule type" value="Genomic_DNA"/>
</dbReference>
<proteinExistence type="predicted"/>
<dbReference type="Proteomes" id="UP000828251">
    <property type="component" value="Unassembled WGS sequence"/>
</dbReference>
<accession>A0A9D3VGG5</accession>
<feature type="compositionally biased region" description="Basic and acidic residues" evidence="1">
    <location>
        <begin position="74"/>
        <end position="90"/>
    </location>
</feature>
<feature type="compositionally biased region" description="Basic and acidic residues" evidence="1">
    <location>
        <begin position="1"/>
        <end position="21"/>
    </location>
</feature>
<keyword evidence="3" id="KW-1185">Reference proteome</keyword>
<gene>
    <name evidence="2" type="ORF">J1N35_022426</name>
</gene>
<feature type="region of interest" description="Disordered" evidence="1">
    <location>
        <begin position="74"/>
        <end position="109"/>
    </location>
</feature>
<dbReference type="AlphaFoldDB" id="A0A9D3VGG5"/>
<protein>
    <submittedName>
        <fullName evidence="2">Uncharacterized protein</fullName>
    </submittedName>
</protein>